<dbReference type="RefSeq" id="WP_065414200.1">
    <property type="nucleotide sequence ID" value="NZ_MASQ01000132.1"/>
</dbReference>
<dbReference type="PANTHER" id="PTHR30595">
    <property type="entry name" value="GLPR-RELATED TRANSCRIPTIONAL REPRESSOR"/>
    <property type="match status" value="1"/>
</dbReference>
<dbReference type="InterPro" id="IPR001034">
    <property type="entry name" value="DeoR_HTH"/>
</dbReference>
<dbReference type="Gene3D" id="3.30.565.60">
    <property type="match status" value="1"/>
</dbReference>
<proteinExistence type="predicted"/>
<dbReference type="SUPFAM" id="SSF46785">
    <property type="entry name" value="Winged helix' DNA-binding domain"/>
    <property type="match status" value="1"/>
</dbReference>
<keyword evidence="2" id="KW-0804">Transcription</keyword>
<reference evidence="5 6" key="1">
    <citation type="submission" date="2016-07" db="EMBL/GenBank/DDBJ databases">
        <title>Draft genome of a psychrotolerant acidophile Acidithiobacillus ferrivorans strain YL15.</title>
        <authorList>
            <person name="Peng T."/>
            <person name="Ma L."/>
            <person name="Nan M."/>
            <person name="An N."/>
            <person name="Wang M."/>
            <person name="Qiu G."/>
            <person name="Zeng W."/>
        </authorList>
    </citation>
    <scope>NUCLEOTIDE SEQUENCE [LARGE SCALE GENOMIC DNA]</scope>
    <source>
        <strain evidence="5 6">YL15</strain>
    </source>
</reference>
<feature type="domain" description="HTH deoR-type" evidence="4">
    <location>
        <begin position="401"/>
        <end position="453"/>
    </location>
</feature>
<evidence type="ECO:0008006" key="7">
    <source>
        <dbReference type="Google" id="ProtNLM"/>
    </source>
</evidence>
<evidence type="ECO:0000256" key="1">
    <source>
        <dbReference type="ARBA" id="ARBA00023015"/>
    </source>
</evidence>
<dbReference type="GO" id="GO:0003700">
    <property type="term" value="F:DNA-binding transcription factor activity"/>
    <property type="evidence" value="ECO:0007669"/>
    <property type="project" value="InterPro"/>
</dbReference>
<dbReference type="InterPro" id="IPR038461">
    <property type="entry name" value="Schlafen_AlbA_2_dom_sf"/>
</dbReference>
<sequence>MISDFIRKQIRQGEGNDTEFKTDIHNLETIARTVCAFLNTLGGTVFCGVDDKGNLVGVEDAKDHLQKIHAYLLESITPKALFTVNIDNEDGMDIISIDVPEGKDRPYVFAGSVYVREGGSTRMADAEKLRDMVQSKSVAAERWERRPSMAMEESDLDRDEVRRTVQQAKESGRFAFANDADDIAILQALAVYSAKGFTQAADVLFAKNPALRHPQTRVRVTRFASDKSGDTYLDDRLLQGPLVKVFQQTFEILLQHVRWETRFQSGDVRRTDRPDYPFEALREGLVNAFAHRDYSGFSGGITVGIYPHRIEIWNSGHFPEGLQPADLKKNHPSLPTNPDIAHVFYLRGLMERIGRGGQLIINACQDHSLPTPKWVDRPTGVTLTIFGRTGHEKELLSPNPRQQALLAQLERGDQIRPGEYHQRYAVDVSDRQARRDLVELEEAGLLLRIGKGASTVYRRTDRT</sequence>
<dbReference type="InterPro" id="IPR038475">
    <property type="entry name" value="RecG_C_sf"/>
</dbReference>
<accession>A0A1B9BV73</accession>
<evidence type="ECO:0000256" key="2">
    <source>
        <dbReference type="ARBA" id="ARBA00023163"/>
    </source>
</evidence>
<dbReference type="Proteomes" id="UP000093129">
    <property type="component" value="Unassembled WGS sequence"/>
</dbReference>
<evidence type="ECO:0000313" key="6">
    <source>
        <dbReference type="Proteomes" id="UP000093129"/>
    </source>
</evidence>
<protein>
    <recommendedName>
        <fullName evidence="7">Transcriptional regulator</fullName>
    </recommendedName>
</protein>
<keyword evidence="1" id="KW-0805">Transcription regulation</keyword>
<comment type="caution">
    <text evidence="5">The sequence shown here is derived from an EMBL/GenBank/DDBJ whole genome shotgun (WGS) entry which is preliminary data.</text>
</comment>
<evidence type="ECO:0000313" key="5">
    <source>
        <dbReference type="EMBL" id="OCB01602.1"/>
    </source>
</evidence>
<dbReference type="Gene3D" id="3.30.950.30">
    <property type="entry name" value="Schlafen, AAA domain"/>
    <property type="match status" value="1"/>
</dbReference>
<dbReference type="Pfam" id="PF13749">
    <property type="entry name" value="HATPase_c_4"/>
    <property type="match status" value="1"/>
</dbReference>
<dbReference type="AlphaFoldDB" id="A0A1B9BV73"/>
<dbReference type="Pfam" id="PF08220">
    <property type="entry name" value="HTH_DeoR"/>
    <property type="match status" value="1"/>
</dbReference>
<dbReference type="EMBL" id="MASQ01000132">
    <property type="protein sequence ID" value="OCB01602.1"/>
    <property type="molecule type" value="Genomic_DNA"/>
</dbReference>
<gene>
    <name evidence="5" type="ORF">BBC27_03055</name>
</gene>
<organism evidence="5 6">
    <name type="scientific">Acidithiobacillus ferrivorans</name>
    <dbReference type="NCBI Taxonomy" id="160808"/>
    <lineage>
        <taxon>Bacteria</taxon>
        <taxon>Pseudomonadati</taxon>
        <taxon>Pseudomonadota</taxon>
        <taxon>Acidithiobacillia</taxon>
        <taxon>Acidithiobacillales</taxon>
        <taxon>Acidithiobacillaceae</taxon>
        <taxon>Acidithiobacillus</taxon>
    </lineage>
</organism>
<dbReference type="Gene3D" id="1.10.10.10">
    <property type="entry name" value="Winged helix-like DNA-binding domain superfamily/Winged helix DNA-binding domain"/>
    <property type="match status" value="1"/>
</dbReference>
<name>A0A1B9BV73_9PROT</name>
<dbReference type="InterPro" id="IPR036388">
    <property type="entry name" value="WH-like_DNA-bd_sf"/>
</dbReference>
<dbReference type="InterPro" id="IPR007421">
    <property type="entry name" value="Schlafen_AlbA_2_dom"/>
</dbReference>
<feature type="domain" description="Schlafen AlbA-2" evidence="3">
    <location>
        <begin position="14"/>
        <end position="123"/>
    </location>
</feature>
<dbReference type="PANTHER" id="PTHR30595:SF6">
    <property type="entry name" value="SCHLAFEN ALBA-2 DOMAIN-CONTAINING PROTEIN"/>
    <property type="match status" value="1"/>
</dbReference>
<dbReference type="InterPro" id="IPR036390">
    <property type="entry name" value="WH_DNA-bd_sf"/>
</dbReference>
<evidence type="ECO:0000259" key="3">
    <source>
        <dbReference type="Pfam" id="PF04326"/>
    </source>
</evidence>
<dbReference type="Pfam" id="PF04326">
    <property type="entry name" value="SLFN_AlbA_2"/>
    <property type="match status" value="1"/>
</dbReference>
<evidence type="ECO:0000259" key="4">
    <source>
        <dbReference type="Pfam" id="PF08220"/>
    </source>
</evidence>